<gene>
    <name evidence="3" type="ORF">FHS81_002635</name>
</gene>
<dbReference type="InterPro" id="IPR036188">
    <property type="entry name" value="FAD/NAD-bd_sf"/>
</dbReference>
<dbReference type="Proteomes" id="UP000537592">
    <property type="component" value="Unassembled WGS sequence"/>
</dbReference>
<comment type="caution">
    <text evidence="3">The sequence shown here is derived from an EMBL/GenBank/DDBJ whole genome shotgun (WGS) entry which is preliminary data.</text>
</comment>
<dbReference type="AlphaFoldDB" id="A0A7W5Z6D8"/>
<evidence type="ECO:0000256" key="1">
    <source>
        <dbReference type="ARBA" id="ARBA00023002"/>
    </source>
</evidence>
<reference evidence="3 4" key="1">
    <citation type="submission" date="2020-08" db="EMBL/GenBank/DDBJ databases">
        <title>Genomic Encyclopedia of Type Strains, Phase IV (KMG-IV): sequencing the most valuable type-strain genomes for metagenomic binning, comparative biology and taxonomic classification.</title>
        <authorList>
            <person name="Goeker M."/>
        </authorList>
    </citation>
    <scope>NUCLEOTIDE SEQUENCE [LARGE SCALE GENOMIC DNA]</scope>
    <source>
        <strain evidence="3 4">DSM 28760</strain>
    </source>
</reference>
<sequence>MAAARQLATRFPDDEVLLIEGQQVGFGPSGRNSGFVIDLPHDIGAPDYIGDIGTARLNLALNKAAQEILKRLISNHNIDCSLNFSGKYQAAIEDSGVSVLDSYRSGLDKLGEAYEVIEAKDIPAHLGTAFYRKALYTPGTMLLQPSALVKGLADSLPSNVTLYENTPITGFERGQEVELRHAKGSIKASNLLLTNNAFASHFGFLKRRLLPIFTYASITRPLTDDEQARIGGKDHWGIIPAHPFGTTLRRTPDNRILVRNSFSFNPRGQVNPGALAQSKRKHRLSFERRFPAIKDVEFEYTWGGAMCLSRNHTSYFGALDSNISAAVCCNGLGLTRGTITGTLLADWLAGDRNELIDFLIQSPVPAANPPEPFLSLGVNANLWNGERRAGLES</sequence>
<evidence type="ECO:0000313" key="3">
    <source>
        <dbReference type="EMBL" id="MBB3810534.1"/>
    </source>
</evidence>
<dbReference type="GO" id="GO:0005737">
    <property type="term" value="C:cytoplasm"/>
    <property type="evidence" value="ECO:0007669"/>
    <property type="project" value="TreeGrafter"/>
</dbReference>
<evidence type="ECO:0000259" key="2">
    <source>
        <dbReference type="Pfam" id="PF01266"/>
    </source>
</evidence>
<dbReference type="GO" id="GO:0016491">
    <property type="term" value="F:oxidoreductase activity"/>
    <property type="evidence" value="ECO:0007669"/>
    <property type="project" value="UniProtKB-KW"/>
</dbReference>
<dbReference type="Gene3D" id="3.50.50.60">
    <property type="entry name" value="FAD/NAD(P)-binding domain"/>
    <property type="match status" value="1"/>
</dbReference>
<evidence type="ECO:0000313" key="4">
    <source>
        <dbReference type="Proteomes" id="UP000537592"/>
    </source>
</evidence>
<name>A0A7W5Z6D8_9HYPH</name>
<dbReference type="PANTHER" id="PTHR13847:SF281">
    <property type="entry name" value="FAD DEPENDENT OXIDOREDUCTASE DOMAIN-CONTAINING PROTEIN"/>
    <property type="match status" value="1"/>
</dbReference>
<dbReference type="SUPFAM" id="SSF51905">
    <property type="entry name" value="FAD/NAD(P)-binding domain"/>
    <property type="match status" value="1"/>
</dbReference>
<proteinExistence type="predicted"/>
<protein>
    <submittedName>
        <fullName evidence="3">Glycine/D-amino acid oxidase-like deaminating enzyme</fullName>
    </submittedName>
</protein>
<dbReference type="Gene3D" id="3.30.9.10">
    <property type="entry name" value="D-Amino Acid Oxidase, subunit A, domain 2"/>
    <property type="match status" value="1"/>
</dbReference>
<feature type="domain" description="FAD dependent oxidoreductase" evidence="2">
    <location>
        <begin position="2"/>
        <end position="347"/>
    </location>
</feature>
<dbReference type="EMBL" id="JACICC010000006">
    <property type="protein sequence ID" value="MBB3810534.1"/>
    <property type="molecule type" value="Genomic_DNA"/>
</dbReference>
<keyword evidence="1" id="KW-0560">Oxidoreductase</keyword>
<accession>A0A7W5Z6D8</accession>
<dbReference type="InterPro" id="IPR006076">
    <property type="entry name" value="FAD-dep_OxRdtase"/>
</dbReference>
<organism evidence="3 4">
    <name type="scientific">Pseudochelatococcus contaminans</name>
    <dbReference type="NCBI Taxonomy" id="1538103"/>
    <lineage>
        <taxon>Bacteria</taxon>
        <taxon>Pseudomonadati</taxon>
        <taxon>Pseudomonadota</taxon>
        <taxon>Alphaproteobacteria</taxon>
        <taxon>Hyphomicrobiales</taxon>
        <taxon>Chelatococcaceae</taxon>
        <taxon>Pseudochelatococcus</taxon>
    </lineage>
</organism>
<dbReference type="Pfam" id="PF01266">
    <property type="entry name" value="DAO"/>
    <property type="match status" value="1"/>
</dbReference>
<dbReference type="PANTHER" id="PTHR13847">
    <property type="entry name" value="SARCOSINE DEHYDROGENASE-RELATED"/>
    <property type="match status" value="1"/>
</dbReference>
<keyword evidence="4" id="KW-1185">Reference proteome</keyword>